<keyword evidence="8 17" id="KW-0812">Transmembrane</keyword>
<reference evidence="18 19" key="1">
    <citation type="submission" date="2018-10" db="EMBL/GenBank/DDBJ databases">
        <title>Fifty Aureobasidium pullulans genomes reveal a recombining polyextremotolerant generalist.</title>
        <authorList>
            <person name="Gostincar C."/>
            <person name="Turk M."/>
            <person name="Zajc J."/>
            <person name="Gunde-Cimerman N."/>
        </authorList>
    </citation>
    <scope>NUCLEOTIDE SEQUENCE [LARGE SCALE GENOMIC DNA]</scope>
    <source>
        <strain evidence="18 19">EXF-6604</strain>
    </source>
</reference>
<evidence type="ECO:0000256" key="12">
    <source>
        <dbReference type="ARBA" id="ARBA00023098"/>
    </source>
</evidence>
<feature type="transmembrane region" description="Helical" evidence="17">
    <location>
        <begin position="110"/>
        <end position="131"/>
    </location>
</feature>
<dbReference type="Proteomes" id="UP000306584">
    <property type="component" value="Unassembled WGS sequence"/>
</dbReference>
<comment type="caution">
    <text evidence="18">The sequence shown here is derived from an EMBL/GenBank/DDBJ whole genome shotgun (WGS) entry which is preliminary data.</text>
</comment>
<dbReference type="AlphaFoldDB" id="A0A4S9JUM4"/>
<dbReference type="GO" id="GO:0005794">
    <property type="term" value="C:Golgi apparatus"/>
    <property type="evidence" value="ECO:0007669"/>
    <property type="project" value="TreeGrafter"/>
</dbReference>
<dbReference type="EC" id="2.7.8.11" evidence="5"/>
<protein>
    <recommendedName>
        <fullName evidence="5">CDP-diacylglycerol--inositol 3-phosphatidyltransferase</fullName>
        <ecNumber evidence="5">2.7.8.11</ecNumber>
    </recommendedName>
</protein>
<dbReference type="GO" id="GO:0046872">
    <property type="term" value="F:metal ion binding"/>
    <property type="evidence" value="ECO:0007669"/>
    <property type="project" value="UniProtKB-KW"/>
</dbReference>
<keyword evidence="7 16" id="KW-0808">Transferase</keyword>
<keyword evidence="13 17" id="KW-0472">Membrane</keyword>
<comment type="similarity">
    <text evidence="4 16">Belongs to the CDP-alcohol phosphatidyltransferase class-I family.</text>
</comment>
<dbReference type="FunFam" id="1.20.120.1760:FF:000011">
    <property type="entry name" value="Cdp-diacylglycerol-inositol 3-phosphatidyltransferase pis"/>
    <property type="match status" value="1"/>
</dbReference>
<dbReference type="PROSITE" id="PS00379">
    <property type="entry name" value="CDP_ALCOHOL_P_TRANSF"/>
    <property type="match status" value="1"/>
</dbReference>
<dbReference type="InterPro" id="IPR048254">
    <property type="entry name" value="CDP_ALCOHOL_P_TRANSF_CS"/>
</dbReference>
<keyword evidence="9" id="KW-0479">Metal-binding</keyword>
<evidence type="ECO:0000313" key="18">
    <source>
        <dbReference type="EMBL" id="THY06646.1"/>
    </source>
</evidence>
<dbReference type="InterPro" id="IPR014387">
    <property type="entry name" value="CDP_diag_ino_3_P_euk"/>
</dbReference>
<dbReference type="GO" id="GO:0006661">
    <property type="term" value="P:phosphatidylinositol biosynthetic process"/>
    <property type="evidence" value="ECO:0007669"/>
    <property type="project" value="TreeGrafter"/>
</dbReference>
<evidence type="ECO:0000256" key="1">
    <source>
        <dbReference type="ARBA" id="ARBA00001936"/>
    </source>
</evidence>
<dbReference type="PIRSF" id="PIRSF000848">
    <property type="entry name" value="CDP_diag_ino_3_P"/>
    <property type="match status" value="1"/>
</dbReference>
<evidence type="ECO:0000256" key="9">
    <source>
        <dbReference type="ARBA" id="ARBA00022723"/>
    </source>
</evidence>
<dbReference type="Gene3D" id="1.20.120.1760">
    <property type="match status" value="1"/>
</dbReference>
<keyword evidence="12" id="KW-0443">Lipid metabolism</keyword>
<dbReference type="InterPro" id="IPR043130">
    <property type="entry name" value="CDP-OH_PTrfase_TM_dom"/>
</dbReference>
<evidence type="ECO:0000313" key="19">
    <source>
        <dbReference type="Proteomes" id="UP000306584"/>
    </source>
</evidence>
<keyword evidence="15" id="KW-1208">Phospholipid metabolism</keyword>
<evidence type="ECO:0000256" key="14">
    <source>
        <dbReference type="ARBA" id="ARBA00023209"/>
    </source>
</evidence>
<evidence type="ECO:0000256" key="15">
    <source>
        <dbReference type="ARBA" id="ARBA00023264"/>
    </source>
</evidence>
<evidence type="ECO:0000256" key="3">
    <source>
        <dbReference type="ARBA" id="ARBA00004141"/>
    </source>
</evidence>
<evidence type="ECO:0000256" key="4">
    <source>
        <dbReference type="ARBA" id="ARBA00010441"/>
    </source>
</evidence>
<evidence type="ECO:0000256" key="10">
    <source>
        <dbReference type="ARBA" id="ARBA00022842"/>
    </source>
</evidence>
<feature type="transmembrane region" description="Helical" evidence="17">
    <location>
        <begin position="172"/>
        <end position="192"/>
    </location>
</feature>
<evidence type="ECO:0000256" key="6">
    <source>
        <dbReference type="ARBA" id="ARBA00022516"/>
    </source>
</evidence>
<evidence type="ECO:0000256" key="2">
    <source>
        <dbReference type="ARBA" id="ARBA00001946"/>
    </source>
</evidence>
<comment type="cofactor">
    <cofactor evidence="1">
        <name>Mn(2+)</name>
        <dbReference type="ChEBI" id="CHEBI:29035"/>
    </cofactor>
</comment>
<keyword evidence="11 17" id="KW-1133">Transmembrane helix</keyword>
<keyword evidence="6" id="KW-0444">Lipid biosynthesis</keyword>
<evidence type="ECO:0000256" key="8">
    <source>
        <dbReference type="ARBA" id="ARBA00022692"/>
    </source>
</evidence>
<keyword evidence="10" id="KW-0460">Magnesium</keyword>
<dbReference type="PANTHER" id="PTHR15362">
    <property type="entry name" value="PHOSPHATIDYLINOSITOL SYNTHASE"/>
    <property type="match status" value="1"/>
</dbReference>
<name>A0A4S9JUM4_AURPU</name>
<accession>A0A4S9JUM4</accession>
<sequence length="276" mass="31068">MDHYSLRQRVLDMQREPSEATAGRAEQNVTNTRRENIFLFVPNLIGYARIILTVISLYFMPVHPRRCSAIYVVSCLLDALDGWAARKFNQGTKFGAVIDMVTDRCTTTCLLVFLATAMPKWAMIFQLLISLDLASHYMHMYATLSMGGSEQSHKQVDAKRSWSLHLYYTNKIVLFTLCAMNELFFVALYLLAFTEQESHISGDSVKEAIQSEAWSAGAMEIARANKIQSSIPTALVTLSVLPMLMKQYINVQQLIVASQWLAEGDAAERARHSITG</sequence>
<evidence type="ECO:0000256" key="5">
    <source>
        <dbReference type="ARBA" id="ARBA00013212"/>
    </source>
</evidence>
<dbReference type="InterPro" id="IPR000462">
    <property type="entry name" value="CDP-OH_P_trans"/>
</dbReference>
<dbReference type="GO" id="GO:0016020">
    <property type="term" value="C:membrane"/>
    <property type="evidence" value="ECO:0007669"/>
    <property type="project" value="UniProtKB-SubCell"/>
</dbReference>
<comment type="cofactor">
    <cofactor evidence="2">
        <name>Mg(2+)</name>
        <dbReference type="ChEBI" id="CHEBI:18420"/>
    </cofactor>
</comment>
<evidence type="ECO:0000256" key="7">
    <source>
        <dbReference type="ARBA" id="ARBA00022679"/>
    </source>
</evidence>
<evidence type="ECO:0000256" key="13">
    <source>
        <dbReference type="ARBA" id="ARBA00023136"/>
    </source>
</evidence>
<feature type="transmembrane region" description="Helical" evidence="17">
    <location>
        <begin position="37"/>
        <end position="59"/>
    </location>
</feature>
<gene>
    <name evidence="18" type="ORF">D6D01_09869</name>
</gene>
<evidence type="ECO:0000256" key="16">
    <source>
        <dbReference type="RuleBase" id="RU003750"/>
    </source>
</evidence>
<comment type="subcellular location">
    <subcellularLocation>
        <location evidence="3">Membrane</location>
        <topology evidence="3">Multi-pass membrane protein</topology>
    </subcellularLocation>
</comment>
<dbReference type="EMBL" id="QZBD01000754">
    <property type="protein sequence ID" value="THY06646.1"/>
    <property type="molecule type" value="Genomic_DNA"/>
</dbReference>
<evidence type="ECO:0000256" key="11">
    <source>
        <dbReference type="ARBA" id="ARBA00022989"/>
    </source>
</evidence>
<dbReference type="Pfam" id="PF01066">
    <property type="entry name" value="CDP-OH_P_transf"/>
    <property type="match status" value="1"/>
</dbReference>
<dbReference type="GO" id="GO:0003881">
    <property type="term" value="F:CDP-diacylglycerol-inositol 3-phosphatidyltransferase activity"/>
    <property type="evidence" value="ECO:0007669"/>
    <property type="project" value="UniProtKB-EC"/>
</dbReference>
<proteinExistence type="inferred from homology"/>
<evidence type="ECO:0000256" key="17">
    <source>
        <dbReference type="SAM" id="Phobius"/>
    </source>
</evidence>
<organism evidence="18 19">
    <name type="scientific">Aureobasidium pullulans</name>
    <name type="common">Black yeast</name>
    <name type="synonym">Pullularia pullulans</name>
    <dbReference type="NCBI Taxonomy" id="5580"/>
    <lineage>
        <taxon>Eukaryota</taxon>
        <taxon>Fungi</taxon>
        <taxon>Dikarya</taxon>
        <taxon>Ascomycota</taxon>
        <taxon>Pezizomycotina</taxon>
        <taxon>Dothideomycetes</taxon>
        <taxon>Dothideomycetidae</taxon>
        <taxon>Dothideales</taxon>
        <taxon>Saccotheciaceae</taxon>
        <taxon>Aureobasidium</taxon>
    </lineage>
</organism>
<dbReference type="PANTHER" id="PTHR15362:SF4">
    <property type="entry name" value="CDP-DIACYLGLYCEROL--INOSITOL 3-PHOSPHATIDYLTRANSFERASE"/>
    <property type="match status" value="1"/>
</dbReference>
<keyword evidence="14" id="KW-0594">Phospholipid biosynthesis</keyword>